<proteinExistence type="predicted"/>
<feature type="transmembrane region" description="Helical" evidence="2">
    <location>
        <begin position="130"/>
        <end position="154"/>
    </location>
</feature>
<evidence type="ECO:0000313" key="4">
    <source>
        <dbReference type="Proteomes" id="UP000236161"/>
    </source>
</evidence>
<dbReference type="PANTHER" id="PTHR37385">
    <property type="entry name" value="PROTEIN LOW PSII ACCUMULATION 2, CHLOROPLASTIC"/>
    <property type="match status" value="1"/>
</dbReference>
<dbReference type="GO" id="GO:0009507">
    <property type="term" value="C:chloroplast"/>
    <property type="evidence" value="ECO:0007669"/>
    <property type="project" value="TreeGrafter"/>
</dbReference>
<organism evidence="3 4">
    <name type="scientific">Apostasia shenzhenica</name>
    <dbReference type="NCBI Taxonomy" id="1088818"/>
    <lineage>
        <taxon>Eukaryota</taxon>
        <taxon>Viridiplantae</taxon>
        <taxon>Streptophyta</taxon>
        <taxon>Embryophyta</taxon>
        <taxon>Tracheophyta</taxon>
        <taxon>Spermatophyta</taxon>
        <taxon>Magnoliopsida</taxon>
        <taxon>Liliopsida</taxon>
        <taxon>Asparagales</taxon>
        <taxon>Orchidaceae</taxon>
        <taxon>Apostasioideae</taxon>
        <taxon>Apostasia</taxon>
    </lineage>
</organism>
<keyword evidence="2" id="KW-0812">Transmembrane</keyword>
<dbReference type="OrthoDB" id="568307at2759"/>
<feature type="compositionally biased region" description="Polar residues" evidence="1">
    <location>
        <begin position="1"/>
        <end position="19"/>
    </location>
</feature>
<dbReference type="EMBL" id="KZ453102">
    <property type="protein sequence ID" value="PKA47671.1"/>
    <property type="molecule type" value="Genomic_DNA"/>
</dbReference>
<feature type="region of interest" description="Disordered" evidence="1">
    <location>
        <begin position="42"/>
        <end position="101"/>
    </location>
</feature>
<feature type="region of interest" description="Disordered" evidence="1">
    <location>
        <begin position="1"/>
        <end position="25"/>
    </location>
</feature>
<dbReference type="PANTHER" id="PTHR37385:SF2">
    <property type="entry name" value="PROTEIN LPA2"/>
    <property type="match status" value="1"/>
</dbReference>
<dbReference type="InterPro" id="IPR038789">
    <property type="entry name" value="LPA2-like"/>
</dbReference>
<accession>A0A2H9ZWJ3</accession>
<feature type="transmembrane region" description="Helical" evidence="2">
    <location>
        <begin position="166"/>
        <end position="188"/>
    </location>
</feature>
<keyword evidence="2" id="KW-0472">Membrane</keyword>
<dbReference type="Proteomes" id="UP000236161">
    <property type="component" value="Unassembled WGS sequence"/>
</dbReference>
<evidence type="ECO:0000256" key="1">
    <source>
        <dbReference type="SAM" id="MobiDB-lite"/>
    </source>
</evidence>
<evidence type="ECO:0000313" key="3">
    <source>
        <dbReference type="EMBL" id="PKA47671.1"/>
    </source>
</evidence>
<sequence length="278" mass="30236">METAASQLAPCSQRPSSPLSRLKRNLSNQSFSPSFFFLPISSAAGRGSHPVTRAEPPERSSNPIPEDPSTDPKKPIRSGSGFGGAADDTRKKRKVKGRSNVVRRSPIERPSVFSPSREETSSSQGKQESAFLLAWLGLGFIILIEGLALAASGFLPEQLDDFFVKYLYPSFTPTVALFVGGTVAYGVYKYLQVEKLKGHRDDHHCLRIEGQRLALCCWSRITPRQHRPPLTCVHYCALLNDLAGPIAGLHCHPEQACKGVALIAPFGVVAFACVNACC</sequence>
<name>A0A2H9ZWJ3_9ASPA</name>
<keyword evidence="2" id="KW-1133">Transmembrane helix</keyword>
<protein>
    <submittedName>
        <fullName evidence="3">Uncharacterized protein</fullName>
    </submittedName>
</protein>
<evidence type="ECO:0000256" key="2">
    <source>
        <dbReference type="SAM" id="Phobius"/>
    </source>
</evidence>
<dbReference type="AlphaFoldDB" id="A0A2H9ZWJ3"/>
<keyword evidence="4" id="KW-1185">Reference proteome</keyword>
<reference evidence="3 4" key="1">
    <citation type="journal article" date="2017" name="Nature">
        <title>The Apostasia genome and the evolution of orchids.</title>
        <authorList>
            <person name="Zhang G.Q."/>
            <person name="Liu K.W."/>
            <person name="Li Z."/>
            <person name="Lohaus R."/>
            <person name="Hsiao Y.Y."/>
            <person name="Niu S.C."/>
            <person name="Wang J.Y."/>
            <person name="Lin Y.C."/>
            <person name="Xu Q."/>
            <person name="Chen L.J."/>
            <person name="Yoshida K."/>
            <person name="Fujiwara S."/>
            <person name="Wang Z.W."/>
            <person name="Zhang Y.Q."/>
            <person name="Mitsuda N."/>
            <person name="Wang M."/>
            <person name="Liu G.H."/>
            <person name="Pecoraro L."/>
            <person name="Huang H.X."/>
            <person name="Xiao X.J."/>
            <person name="Lin M."/>
            <person name="Wu X.Y."/>
            <person name="Wu W.L."/>
            <person name="Chen Y.Y."/>
            <person name="Chang S.B."/>
            <person name="Sakamoto S."/>
            <person name="Ohme-Takagi M."/>
            <person name="Yagi M."/>
            <person name="Zeng S.J."/>
            <person name="Shen C.Y."/>
            <person name="Yeh C.M."/>
            <person name="Luo Y.B."/>
            <person name="Tsai W.C."/>
            <person name="Van de Peer Y."/>
            <person name="Liu Z.J."/>
        </authorList>
    </citation>
    <scope>NUCLEOTIDE SEQUENCE [LARGE SCALE GENOMIC DNA]</scope>
    <source>
        <strain evidence="4">cv. Shenzhen</strain>
        <tissue evidence="3">Stem</tissue>
    </source>
</reference>
<dbReference type="STRING" id="1088818.A0A2H9ZWJ3"/>
<gene>
    <name evidence="3" type="ORF">AXF42_Ash014448</name>
</gene>